<keyword evidence="3" id="KW-1185">Reference proteome</keyword>
<feature type="compositionally biased region" description="Basic and acidic residues" evidence="1">
    <location>
        <begin position="75"/>
        <end position="109"/>
    </location>
</feature>
<feature type="region of interest" description="Disordered" evidence="1">
    <location>
        <begin position="56"/>
        <end position="117"/>
    </location>
</feature>
<protein>
    <submittedName>
        <fullName evidence="2">Uncharacterized protein</fullName>
    </submittedName>
</protein>
<sequence length="171" mass="18894">MVYRWCRAGRVARSKIHFEGGSNSVTNGIPNGDRVEDHVEDSEAIVYAPSVADSRWDSSQSISPLTSGGGVPRATSDERPQSEFRDPGEQNDHERVGFSAKEQHEDRGPVDYSDSSEMEEEMFRAGVEQMGRRIAEIELRLQMVQLDIDSAPPGYSSDGPLIGAQSHMRPS</sequence>
<feature type="region of interest" description="Disordered" evidence="1">
    <location>
        <begin position="151"/>
        <end position="171"/>
    </location>
</feature>
<feature type="compositionally biased region" description="Polar residues" evidence="1">
    <location>
        <begin position="57"/>
        <end position="66"/>
    </location>
</feature>
<proteinExistence type="predicted"/>
<gene>
    <name evidence="2" type="ORF">BDZ94DRAFT_1250233</name>
</gene>
<organism evidence="2 3">
    <name type="scientific">Collybia nuda</name>
    <dbReference type="NCBI Taxonomy" id="64659"/>
    <lineage>
        <taxon>Eukaryota</taxon>
        <taxon>Fungi</taxon>
        <taxon>Dikarya</taxon>
        <taxon>Basidiomycota</taxon>
        <taxon>Agaricomycotina</taxon>
        <taxon>Agaricomycetes</taxon>
        <taxon>Agaricomycetidae</taxon>
        <taxon>Agaricales</taxon>
        <taxon>Tricholomatineae</taxon>
        <taxon>Clitocybaceae</taxon>
        <taxon>Collybia</taxon>
    </lineage>
</organism>
<dbReference type="Proteomes" id="UP000807353">
    <property type="component" value="Unassembled WGS sequence"/>
</dbReference>
<reference evidence="2" key="1">
    <citation type="submission" date="2020-11" db="EMBL/GenBank/DDBJ databases">
        <authorList>
            <consortium name="DOE Joint Genome Institute"/>
            <person name="Ahrendt S."/>
            <person name="Riley R."/>
            <person name="Andreopoulos W."/>
            <person name="Labutti K."/>
            <person name="Pangilinan J."/>
            <person name="Ruiz-Duenas F.J."/>
            <person name="Barrasa J.M."/>
            <person name="Sanchez-Garcia M."/>
            <person name="Camarero S."/>
            <person name="Miyauchi S."/>
            <person name="Serrano A."/>
            <person name="Linde D."/>
            <person name="Babiker R."/>
            <person name="Drula E."/>
            <person name="Ayuso-Fernandez I."/>
            <person name="Pacheco R."/>
            <person name="Padilla G."/>
            <person name="Ferreira P."/>
            <person name="Barriuso J."/>
            <person name="Kellner H."/>
            <person name="Castanera R."/>
            <person name="Alfaro M."/>
            <person name="Ramirez L."/>
            <person name="Pisabarro A.G."/>
            <person name="Kuo A."/>
            <person name="Tritt A."/>
            <person name="Lipzen A."/>
            <person name="He G."/>
            <person name="Yan M."/>
            <person name="Ng V."/>
            <person name="Cullen D."/>
            <person name="Martin F."/>
            <person name="Rosso M.-N."/>
            <person name="Henrissat B."/>
            <person name="Hibbett D."/>
            <person name="Martinez A.T."/>
            <person name="Grigoriev I.V."/>
        </authorList>
    </citation>
    <scope>NUCLEOTIDE SEQUENCE</scope>
    <source>
        <strain evidence="2">CBS 247.69</strain>
    </source>
</reference>
<evidence type="ECO:0000256" key="1">
    <source>
        <dbReference type="SAM" id="MobiDB-lite"/>
    </source>
</evidence>
<dbReference type="AlphaFoldDB" id="A0A9P5YBC1"/>
<name>A0A9P5YBC1_9AGAR</name>
<comment type="caution">
    <text evidence="2">The sequence shown here is derived from an EMBL/GenBank/DDBJ whole genome shotgun (WGS) entry which is preliminary data.</text>
</comment>
<dbReference type="EMBL" id="MU150239">
    <property type="protein sequence ID" value="KAF9466982.1"/>
    <property type="molecule type" value="Genomic_DNA"/>
</dbReference>
<evidence type="ECO:0000313" key="3">
    <source>
        <dbReference type="Proteomes" id="UP000807353"/>
    </source>
</evidence>
<accession>A0A9P5YBC1</accession>
<evidence type="ECO:0000313" key="2">
    <source>
        <dbReference type="EMBL" id="KAF9466982.1"/>
    </source>
</evidence>